<sequence length="525" mass="58923">MACLDFVSDLKLFKSMWKVRVKVIRLWKQYSCALGETMEMVLADSKGDMIHGTVKKELVSQFVILISQGETKLMVNFIVTMAAGSYRPTKHPYRIVFLPTTRLRMCDALPSNLTGLDPVKYESINDGSLNTDYLVDVIGQIVEVSHVKVVSVNGKDTQKLSLELRNQDDDRLPMVLWGKFATDVNDAIQLRGEHKIIIVLRFGKIKVWKAETNQIPAPPDGVDITGAIAVEPEVYEIKKYFDASFSLYETGLVMSDEEVLNATLILIDNLLRRETSSLANFETMPKPVVTEHTFQENQLLQDELNYDRDELSVYEQIIGAVESKKGGVFFVYGFGGTGKTFLWNILSAAIQSTGDIVLNVASSGIASLLLPGGRTAHSRFGIPINPDEFSTCNIEQGSDKAEVIAKASLIIWDEAPMMNKHCFEALDHTRLPFKMRRRQFPLKVAFAMTINKSQGQSLERVGLFLSRPVFSHGQLYVAFSRVKSRKGLKILITDNDGKPEESTMNVVYKEVFQNLLSSKFTQESH</sequence>
<dbReference type="AlphaFoldDB" id="A0A3P6EIP2"/>
<evidence type="ECO:0000259" key="3">
    <source>
        <dbReference type="Pfam" id="PF05970"/>
    </source>
</evidence>
<dbReference type="EC" id="5.6.2.3" evidence="1"/>
<dbReference type="Gene3D" id="3.40.50.300">
    <property type="entry name" value="P-loop containing nucleotide triphosphate hydrolases"/>
    <property type="match status" value="1"/>
</dbReference>
<feature type="domain" description="Replication protein A 70 kDa DNA-binding subunit B/D first OB fold" evidence="2">
    <location>
        <begin position="5"/>
        <end position="105"/>
    </location>
</feature>
<dbReference type="GO" id="GO:0016887">
    <property type="term" value="F:ATP hydrolysis activity"/>
    <property type="evidence" value="ECO:0007669"/>
    <property type="project" value="RHEA"/>
</dbReference>
<dbReference type="Pfam" id="PF02721">
    <property type="entry name" value="DUF223"/>
    <property type="match status" value="1"/>
</dbReference>
<feature type="domain" description="DNA helicase Pif1-like DEAD-box helicase" evidence="3">
    <location>
        <begin position="309"/>
        <end position="429"/>
    </location>
</feature>
<dbReference type="GO" id="GO:0043139">
    <property type="term" value="F:5'-3' DNA helicase activity"/>
    <property type="evidence" value="ECO:0007669"/>
    <property type="project" value="UniProtKB-EC"/>
</dbReference>
<keyword evidence="1" id="KW-0347">Helicase</keyword>
<comment type="catalytic activity">
    <reaction evidence="1">
        <text>ATP + H2O = ADP + phosphate + H(+)</text>
        <dbReference type="Rhea" id="RHEA:13065"/>
        <dbReference type="ChEBI" id="CHEBI:15377"/>
        <dbReference type="ChEBI" id="CHEBI:15378"/>
        <dbReference type="ChEBI" id="CHEBI:30616"/>
        <dbReference type="ChEBI" id="CHEBI:43474"/>
        <dbReference type="ChEBI" id="CHEBI:456216"/>
        <dbReference type="EC" id="5.6.2.3"/>
    </reaction>
</comment>
<keyword evidence="1" id="KW-0547">Nucleotide-binding</keyword>
<dbReference type="SUPFAM" id="SSF50249">
    <property type="entry name" value="Nucleic acid-binding proteins"/>
    <property type="match status" value="2"/>
</dbReference>
<dbReference type="GO" id="GO:0006310">
    <property type="term" value="P:DNA recombination"/>
    <property type="evidence" value="ECO:0007669"/>
    <property type="project" value="UniProtKB-KW"/>
</dbReference>
<evidence type="ECO:0000259" key="2">
    <source>
        <dbReference type="Pfam" id="PF02721"/>
    </source>
</evidence>
<dbReference type="CDD" id="cd18809">
    <property type="entry name" value="SF1_C_RecD"/>
    <property type="match status" value="1"/>
</dbReference>
<dbReference type="InterPro" id="IPR010285">
    <property type="entry name" value="DNA_helicase_pif1-like_DEAD"/>
</dbReference>
<keyword evidence="1" id="KW-0067">ATP-binding</keyword>
<organism evidence="4">
    <name type="scientific">Brassica oleracea</name>
    <name type="common">Wild cabbage</name>
    <dbReference type="NCBI Taxonomy" id="3712"/>
    <lineage>
        <taxon>Eukaryota</taxon>
        <taxon>Viridiplantae</taxon>
        <taxon>Streptophyta</taxon>
        <taxon>Embryophyta</taxon>
        <taxon>Tracheophyta</taxon>
        <taxon>Spermatophyta</taxon>
        <taxon>Magnoliopsida</taxon>
        <taxon>eudicotyledons</taxon>
        <taxon>Gunneridae</taxon>
        <taxon>Pentapetalae</taxon>
        <taxon>rosids</taxon>
        <taxon>malvids</taxon>
        <taxon>Brassicales</taxon>
        <taxon>Brassicaceae</taxon>
        <taxon>Brassiceae</taxon>
        <taxon>Brassica</taxon>
    </lineage>
</organism>
<dbReference type="GO" id="GO:0000723">
    <property type="term" value="P:telomere maintenance"/>
    <property type="evidence" value="ECO:0007669"/>
    <property type="project" value="InterPro"/>
</dbReference>
<reference evidence="4" key="1">
    <citation type="submission" date="2018-11" db="EMBL/GenBank/DDBJ databases">
        <authorList>
            <consortium name="Genoscope - CEA"/>
            <person name="William W."/>
        </authorList>
    </citation>
    <scope>NUCLEOTIDE SEQUENCE</scope>
</reference>
<dbReference type="CDD" id="cd04480">
    <property type="entry name" value="RPA1_DBD_A_like"/>
    <property type="match status" value="1"/>
</dbReference>
<dbReference type="SUPFAM" id="SSF52540">
    <property type="entry name" value="P-loop containing nucleoside triphosphate hydrolases"/>
    <property type="match status" value="2"/>
</dbReference>
<dbReference type="Pfam" id="PF05970">
    <property type="entry name" value="PIF1"/>
    <property type="match status" value="1"/>
</dbReference>
<proteinExistence type="inferred from homology"/>
<dbReference type="CDD" id="cd04481">
    <property type="entry name" value="RPA1_DBD_B_like"/>
    <property type="match status" value="1"/>
</dbReference>
<keyword evidence="1" id="KW-0234">DNA repair</keyword>
<gene>
    <name evidence="4" type="ORF">BOLC9T56522H</name>
</gene>
<protein>
    <recommendedName>
        <fullName evidence="1">ATP-dependent DNA helicase</fullName>
        <ecNumber evidence="1">5.6.2.3</ecNumber>
    </recommendedName>
</protein>
<dbReference type="InterPro" id="IPR003871">
    <property type="entry name" value="RFA1B/D_OB_1st"/>
</dbReference>
<keyword evidence="1" id="KW-0378">Hydrolase</keyword>
<evidence type="ECO:0000256" key="1">
    <source>
        <dbReference type="RuleBase" id="RU363044"/>
    </source>
</evidence>
<dbReference type="PANTHER" id="PTHR10492:SF101">
    <property type="entry name" value="ATP-DEPENDENT DNA HELICASE"/>
    <property type="match status" value="1"/>
</dbReference>
<comment type="similarity">
    <text evidence="1">Belongs to the helicase family.</text>
</comment>
<dbReference type="Gene3D" id="2.40.50.140">
    <property type="entry name" value="Nucleic acid-binding proteins"/>
    <property type="match status" value="2"/>
</dbReference>
<keyword evidence="1" id="KW-0233">DNA recombination</keyword>
<name>A0A3P6EIP2_BRAOL</name>
<dbReference type="InterPro" id="IPR027417">
    <property type="entry name" value="P-loop_NTPase"/>
</dbReference>
<keyword evidence="1" id="KW-0227">DNA damage</keyword>
<dbReference type="EMBL" id="LR031875">
    <property type="protein sequence ID" value="VDD31199.1"/>
    <property type="molecule type" value="Genomic_DNA"/>
</dbReference>
<dbReference type="GO" id="GO:0005524">
    <property type="term" value="F:ATP binding"/>
    <property type="evidence" value="ECO:0007669"/>
    <property type="project" value="UniProtKB-KW"/>
</dbReference>
<comment type="cofactor">
    <cofactor evidence="1">
        <name>Mg(2+)</name>
        <dbReference type="ChEBI" id="CHEBI:18420"/>
    </cofactor>
</comment>
<evidence type="ECO:0000313" key="4">
    <source>
        <dbReference type="EMBL" id="VDD31199.1"/>
    </source>
</evidence>
<dbReference type="GO" id="GO:0006281">
    <property type="term" value="P:DNA repair"/>
    <property type="evidence" value="ECO:0007669"/>
    <property type="project" value="UniProtKB-KW"/>
</dbReference>
<dbReference type="InterPro" id="IPR012340">
    <property type="entry name" value="NA-bd_OB-fold"/>
</dbReference>
<dbReference type="PANTHER" id="PTHR10492">
    <property type="match status" value="1"/>
</dbReference>
<accession>A0A3P6EIP2</accession>
<dbReference type="FunFam" id="3.40.50.300:FF:002884">
    <property type="entry name" value="ATP-dependent DNA helicase"/>
    <property type="match status" value="1"/>
</dbReference>